<dbReference type="InterPro" id="IPR007312">
    <property type="entry name" value="Phosphoesterase"/>
</dbReference>
<accession>A0A6G1GQY6</accession>
<reference evidence="2" key="1">
    <citation type="journal article" date="2020" name="Stud. Mycol.">
        <title>101 Dothideomycetes genomes: a test case for predicting lifestyles and emergence of pathogens.</title>
        <authorList>
            <person name="Haridas S."/>
            <person name="Albert R."/>
            <person name="Binder M."/>
            <person name="Bloem J."/>
            <person name="Labutti K."/>
            <person name="Salamov A."/>
            <person name="Andreopoulos B."/>
            <person name="Baker S."/>
            <person name="Barry K."/>
            <person name="Bills G."/>
            <person name="Bluhm B."/>
            <person name="Cannon C."/>
            <person name="Castanera R."/>
            <person name="Culley D."/>
            <person name="Daum C."/>
            <person name="Ezra D."/>
            <person name="Gonzalez J."/>
            <person name="Henrissat B."/>
            <person name="Kuo A."/>
            <person name="Liang C."/>
            <person name="Lipzen A."/>
            <person name="Lutzoni F."/>
            <person name="Magnuson J."/>
            <person name="Mondo S."/>
            <person name="Nolan M."/>
            <person name="Ohm R."/>
            <person name="Pangilinan J."/>
            <person name="Park H.-J."/>
            <person name="Ramirez L."/>
            <person name="Alfaro M."/>
            <person name="Sun H."/>
            <person name="Tritt A."/>
            <person name="Yoshinaga Y."/>
            <person name="Zwiers L.-H."/>
            <person name="Turgeon B."/>
            <person name="Goodwin S."/>
            <person name="Spatafora J."/>
            <person name="Crous P."/>
            <person name="Grigoriev I."/>
        </authorList>
    </citation>
    <scope>NUCLEOTIDE SEQUENCE</scope>
    <source>
        <strain evidence="2">CBS 113979</strain>
    </source>
</reference>
<dbReference type="PANTHER" id="PTHR31956">
    <property type="entry name" value="NON-SPECIFIC PHOSPHOLIPASE C4-RELATED"/>
    <property type="match status" value="1"/>
</dbReference>
<dbReference type="PANTHER" id="PTHR31956:SF1">
    <property type="entry name" value="NON-SPECIFIC PHOSPHOLIPASE C1"/>
    <property type="match status" value="1"/>
</dbReference>
<evidence type="ECO:0000313" key="3">
    <source>
        <dbReference type="Proteomes" id="UP000800041"/>
    </source>
</evidence>
<dbReference type="OrthoDB" id="5135119at2759"/>
<organism evidence="2 3">
    <name type="scientific">Aulographum hederae CBS 113979</name>
    <dbReference type="NCBI Taxonomy" id="1176131"/>
    <lineage>
        <taxon>Eukaryota</taxon>
        <taxon>Fungi</taxon>
        <taxon>Dikarya</taxon>
        <taxon>Ascomycota</taxon>
        <taxon>Pezizomycotina</taxon>
        <taxon>Dothideomycetes</taxon>
        <taxon>Pleosporomycetidae</taxon>
        <taxon>Aulographales</taxon>
        <taxon>Aulographaceae</taxon>
    </lineage>
</organism>
<keyword evidence="1" id="KW-0378">Hydrolase</keyword>
<dbReference type="Proteomes" id="UP000800041">
    <property type="component" value="Unassembled WGS sequence"/>
</dbReference>
<dbReference type="CDD" id="cd16014">
    <property type="entry name" value="PLC"/>
    <property type="match status" value="1"/>
</dbReference>
<gene>
    <name evidence="2" type="ORF">K402DRAFT_448176</name>
</gene>
<dbReference type="AlphaFoldDB" id="A0A6G1GQY6"/>
<keyword evidence="3" id="KW-1185">Reference proteome</keyword>
<proteinExistence type="predicted"/>
<dbReference type="InterPro" id="IPR017850">
    <property type="entry name" value="Alkaline_phosphatase_core_sf"/>
</dbReference>
<evidence type="ECO:0000256" key="1">
    <source>
        <dbReference type="ARBA" id="ARBA00022801"/>
    </source>
</evidence>
<sequence length="624" mass="68093">MRKEHYIQPVTTVEKGGLLNRGPILVKVLIMLSLLSFALFSCYCVGEANAASLADIDHVVLFMQENRAFDHYFGTMAGIRGFADPNAQVNAGRSVFYQDVDKTLSTATDYLLPFYLNYQGGDWVDATQCMTAGSNGWAQNQGALNGDLNNHWALNNTPWSWGYYKRSDLPVHFSLAEGWTVGDMYQESVIASTNPNRVSWASGSINVAGGPQSTSQGGVYIDNNESPGCEGTNLNCYPLKWKTAAEYYQDAGVTWQLYQDTNNFDDNPLAWFENFQKASSTSDLGKRGMSFVGLDKFYADAAAGTLPQVSYIVGPAELSEHPPYQPKDGAWLQRKVAEAVINGKAYNKTALIISYDETGGFGDHVTPYHSPKDTPGEWMQDPYGKSGDVYSGPGFRLPFYIISPWTRGGNVYTEHADHSSQIMFVEKWLAAKGKTVTSTQIPSWRRSHMTDLTKAFDFSKPDYSLPTIPDIAAPSVDSKGKYNGASLCQSSHSSVRPTVPYGKQNPTTALATEQGFKPVRGQLTEGRYLTFEVNGYALAAPTSGSTVTATTTTSTHNSKAQRFVLHEVTPGGNQFTLTSAVTGAALSGLGTLAINDLGNGKGYSLQDVATGKSIYRRRSHDHIT</sequence>
<dbReference type="Pfam" id="PF04185">
    <property type="entry name" value="Phosphoesterase"/>
    <property type="match status" value="1"/>
</dbReference>
<protein>
    <submittedName>
        <fullName evidence="2">Non-hemolytic phospholipase C</fullName>
    </submittedName>
</protein>
<dbReference type="Gene3D" id="3.40.720.10">
    <property type="entry name" value="Alkaline Phosphatase, subunit A"/>
    <property type="match status" value="2"/>
</dbReference>
<name>A0A6G1GQY6_9PEZI</name>
<evidence type="ECO:0000313" key="2">
    <source>
        <dbReference type="EMBL" id="KAF1983373.1"/>
    </source>
</evidence>
<dbReference type="EMBL" id="ML977175">
    <property type="protein sequence ID" value="KAF1983373.1"/>
    <property type="molecule type" value="Genomic_DNA"/>
</dbReference>
<dbReference type="GO" id="GO:0042578">
    <property type="term" value="F:phosphoric ester hydrolase activity"/>
    <property type="evidence" value="ECO:0007669"/>
    <property type="project" value="UniProtKB-ARBA"/>
</dbReference>